<comment type="caution">
    <text evidence="6">The sequence shown here is derived from an EMBL/GenBank/DDBJ whole genome shotgun (WGS) entry which is preliminary data.</text>
</comment>
<dbReference type="AlphaFoldDB" id="A0A939DZE5"/>
<accession>A0A939DZE5</accession>
<feature type="domain" description="HhH-GPD" evidence="5">
    <location>
        <begin position="47"/>
        <end position="204"/>
    </location>
</feature>
<proteinExistence type="predicted"/>
<keyword evidence="4" id="KW-0411">Iron-sulfur</keyword>
<dbReference type="InterPro" id="IPR003265">
    <property type="entry name" value="HhH-GPD_domain"/>
</dbReference>
<dbReference type="Gene3D" id="1.10.340.30">
    <property type="entry name" value="Hypothetical protein, domain 2"/>
    <property type="match status" value="1"/>
</dbReference>
<dbReference type="GO" id="GO:0051539">
    <property type="term" value="F:4 iron, 4 sulfur cluster binding"/>
    <property type="evidence" value="ECO:0007669"/>
    <property type="project" value="UniProtKB-KW"/>
</dbReference>
<dbReference type="GO" id="GO:0046872">
    <property type="term" value="F:metal ion binding"/>
    <property type="evidence" value="ECO:0007669"/>
    <property type="project" value="UniProtKB-KW"/>
</dbReference>
<gene>
    <name evidence="6" type="ORF">JZY06_03175</name>
</gene>
<evidence type="ECO:0000313" key="7">
    <source>
        <dbReference type="Proteomes" id="UP000664332"/>
    </source>
</evidence>
<dbReference type="EMBL" id="JAFLEQ010000005">
    <property type="protein sequence ID" value="MBN9643634.1"/>
    <property type="molecule type" value="Genomic_DNA"/>
</dbReference>
<evidence type="ECO:0000259" key="5">
    <source>
        <dbReference type="SMART" id="SM00478"/>
    </source>
</evidence>
<dbReference type="PANTHER" id="PTHR10359:SF19">
    <property type="entry name" value="DNA REPAIR GLYCOSYLASE MJ1434-RELATED"/>
    <property type="match status" value="1"/>
</dbReference>
<keyword evidence="3" id="KW-0408">Iron</keyword>
<keyword evidence="7" id="KW-1185">Reference proteome</keyword>
<protein>
    <recommendedName>
        <fullName evidence="5">HhH-GPD domain-containing protein</fullName>
    </recommendedName>
</protein>
<dbReference type="Pfam" id="PF00730">
    <property type="entry name" value="HhH-GPD"/>
    <property type="match status" value="1"/>
</dbReference>
<dbReference type="PANTHER" id="PTHR10359">
    <property type="entry name" value="A/G-SPECIFIC ADENINE GLYCOSYLASE/ENDONUCLEASE III"/>
    <property type="match status" value="1"/>
</dbReference>
<keyword evidence="1" id="KW-0004">4Fe-4S</keyword>
<dbReference type="RefSeq" id="WP_207118376.1">
    <property type="nucleotide sequence ID" value="NZ_JAFLEQ010000005.1"/>
</dbReference>
<dbReference type="SUPFAM" id="SSF48150">
    <property type="entry name" value="DNA-glycosylase"/>
    <property type="match status" value="1"/>
</dbReference>
<reference evidence="6" key="1">
    <citation type="submission" date="2021-03" db="EMBL/GenBank/DDBJ databases">
        <authorList>
            <person name="Sun Q."/>
        </authorList>
    </citation>
    <scope>NUCLEOTIDE SEQUENCE</scope>
    <source>
        <strain evidence="6">CCM 8862</strain>
    </source>
</reference>
<sequence>MTVTGTGFRTPTPLSLSQIDRRLSHRVTTGVWWPAETDFEIAVGAVLTQNTAWTNVEHALDNLRREGLLSAPAITAADTAQLAELIRPAGYYNAKTRYLRQLAAWMSANHDRAHNLPTGRLRRALLSVTGIGPETADDIVLYVYNRPVFIFDLYARRMLTAAGYTVPAGYEAARRELSETLGVGSRDAQWHQRFHGLVVDAGKTARTRGWDSLLAPVAGETTGHTR</sequence>
<dbReference type="SMART" id="SM00478">
    <property type="entry name" value="ENDO3c"/>
    <property type="match status" value="1"/>
</dbReference>
<dbReference type="GO" id="GO:0003824">
    <property type="term" value="F:catalytic activity"/>
    <property type="evidence" value="ECO:0007669"/>
    <property type="project" value="InterPro"/>
</dbReference>
<evidence type="ECO:0000256" key="2">
    <source>
        <dbReference type="ARBA" id="ARBA00022723"/>
    </source>
</evidence>
<evidence type="ECO:0000256" key="3">
    <source>
        <dbReference type="ARBA" id="ARBA00023004"/>
    </source>
</evidence>
<dbReference type="GO" id="GO:0006284">
    <property type="term" value="P:base-excision repair"/>
    <property type="evidence" value="ECO:0007669"/>
    <property type="project" value="InterPro"/>
</dbReference>
<evidence type="ECO:0000256" key="4">
    <source>
        <dbReference type="ARBA" id="ARBA00023014"/>
    </source>
</evidence>
<dbReference type="PIRSF" id="PIRSF001435">
    <property type="entry name" value="Nth"/>
    <property type="match status" value="1"/>
</dbReference>
<organism evidence="6 7">
    <name type="scientific">Corynebacterium mendelii</name>
    <dbReference type="NCBI Taxonomy" id="2765362"/>
    <lineage>
        <taxon>Bacteria</taxon>
        <taxon>Bacillati</taxon>
        <taxon>Actinomycetota</taxon>
        <taxon>Actinomycetes</taxon>
        <taxon>Mycobacteriales</taxon>
        <taxon>Corynebacteriaceae</taxon>
        <taxon>Corynebacterium</taxon>
    </lineage>
</organism>
<dbReference type="Proteomes" id="UP000664332">
    <property type="component" value="Unassembled WGS sequence"/>
</dbReference>
<dbReference type="CDD" id="cd00056">
    <property type="entry name" value="ENDO3c"/>
    <property type="match status" value="1"/>
</dbReference>
<evidence type="ECO:0000256" key="1">
    <source>
        <dbReference type="ARBA" id="ARBA00022485"/>
    </source>
</evidence>
<dbReference type="InterPro" id="IPR011257">
    <property type="entry name" value="DNA_glycosylase"/>
</dbReference>
<name>A0A939DZE5_9CORY</name>
<keyword evidence="2" id="KW-0479">Metal-binding</keyword>
<evidence type="ECO:0000313" key="6">
    <source>
        <dbReference type="EMBL" id="MBN9643634.1"/>
    </source>
</evidence>